<dbReference type="EMBL" id="DTHB01000053">
    <property type="protein sequence ID" value="HGB15339.1"/>
    <property type="molecule type" value="Genomic_DNA"/>
</dbReference>
<dbReference type="NCBIfam" id="TIGR00255">
    <property type="entry name" value="YicC/YloC family endoribonuclease"/>
    <property type="match status" value="1"/>
</dbReference>
<comment type="similarity">
    <text evidence="5">Belongs to the YicC/YloC family.</text>
</comment>
<dbReference type="GO" id="GO:0016787">
    <property type="term" value="F:hydrolase activity"/>
    <property type="evidence" value="ECO:0007669"/>
    <property type="project" value="UniProtKB-KW"/>
</dbReference>
<dbReference type="PANTHER" id="PTHR30636:SF3">
    <property type="entry name" value="UPF0701 PROTEIN YICC"/>
    <property type="match status" value="1"/>
</dbReference>
<evidence type="ECO:0000259" key="6">
    <source>
        <dbReference type="Pfam" id="PF03755"/>
    </source>
</evidence>
<accession>A0A7C3SKD3</accession>
<dbReference type="InterPro" id="IPR005229">
    <property type="entry name" value="YicC/YloC-like"/>
</dbReference>
<dbReference type="Pfam" id="PF03755">
    <property type="entry name" value="YicC-like_N"/>
    <property type="match status" value="1"/>
</dbReference>
<protein>
    <submittedName>
        <fullName evidence="8">YicC family protein</fullName>
    </submittedName>
</protein>
<proteinExistence type="inferred from homology"/>
<dbReference type="Pfam" id="PF08340">
    <property type="entry name" value="YicC-like_C"/>
    <property type="match status" value="1"/>
</dbReference>
<evidence type="ECO:0000256" key="5">
    <source>
        <dbReference type="ARBA" id="ARBA00035648"/>
    </source>
</evidence>
<evidence type="ECO:0000256" key="4">
    <source>
        <dbReference type="ARBA" id="ARBA00022801"/>
    </source>
</evidence>
<name>A0A7C3SKD3_9BACT</name>
<evidence type="ECO:0000313" key="8">
    <source>
        <dbReference type="EMBL" id="HGB15339.1"/>
    </source>
</evidence>
<evidence type="ECO:0000259" key="7">
    <source>
        <dbReference type="Pfam" id="PF08340"/>
    </source>
</evidence>
<comment type="caution">
    <text evidence="8">The sequence shown here is derived from an EMBL/GenBank/DDBJ whole genome shotgun (WGS) entry which is preliminary data.</text>
</comment>
<dbReference type="InterPro" id="IPR013527">
    <property type="entry name" value="YicC-like_N"/>
</dbReference>
<keyword evidence="4" id="KW-0378">Hydrolase</keyword>
<organism evidence="8">
    <name type="scientific">Desulfobacca acetoxidans</name>
    <dbReference type="NCBI Taxonomy" id="60893"/>
    <lineage>
        <taxon>Bacteria</taxon>
        <taxon>Pseudomonadati</taxon>
        <taxon>Thermodesulfobacteriota</taxon>
        <taxon>Desulfobaccia</taxon>
        <taxon>Desulfobaccales</taxon>
        <taxon>Desulfobaccaceae</taxon>
        <taxon>Desulfobacca</taxon>
    </lineage>
</organism>
<gene>
    <name evidence="8" type="ORF">ENV62_08910</name>
</gene>
<keyword evidence="3" id="KW-0255">Endonuclease</keyword>
<evidence type="ECO:0000256" key="3">
    <source>
        <dbReference type="ARBA" id="ARBA00022759"/>
    </source>
</evidence>
<dbReference type="AlphaFoldDB" id="A0A7C3SKD3"/>
<dbReference type="InterPro" id="IPR013551">
    <property type="entry name" value="YicC-like_C"/>
</dbReference>
<reference evidence="8" key="1">
    <citation type="journal article" date="2020" name="mSystems">
        <title>Genome- and Community-Level Interaction Insights into Carbon Utilization and Element Cycling Functions of Hydrothermarchaeota in Hydrothermal Sediment.</title>
        <authorList>
            <person name="Zhou Z."/>
            <person name="Liu Y."/>
            <person name="Xu W."/>
            <person name="Pan J."/>
            <person name="Luo Z.H."/>
            <person name="Li M."/>
        </authorList>
    </citation>
    <scope>NUCLEOTIDE SEQUENCE [LARGE SCALE GENOMIC DNA]</scope>
    <source>
        <strain evidence="8">SpSt-776</strain>
    </source>
</reference>
<sequence length="297" mass="34456">MIKSMTGYGRGEVEAPTQKWIVELRTLNHRFLDLFLNLPKHLWALEDRFRKIIKSRIHRGRVELQLSWETKPEHAFTFRLEPELVAETRKMLLQLRTAAELEEPLQLDHFLRFTDLFVSKERETLESEEVWQYLSQALGRALDVLEEMRRSEGAALALEMQTHLAELERSLAGIKAQAEVLPHQWREKVKARLEEVLAETGGVDEVRLAQELAIMGERRDIQEELARLESHLLQYRETLRNGGSPGPVGRKLEFLLQEMLREVNTIGAKASDLLIAQAVVDMKGILERLREQVQNIE</sequence>
<evidence type="ECO:0000256" key="1">
    <source>
        <dbReference type="ARBA" id="ARBA00001968"/>
    </source>
</evidence>
<dbReference type="GO" id="GO:0004521">
    <property type="term" value="F:RNA endonuclease activity"/>
    <property type="evidence" value="ECO:0007669"/>
    <property type="project" value="InterPro"/>
</dbReference>
<keyword evidence="2" id="KW-0540">Nuclease</keyword>
<dbReference type="PANTHER" id="PTHR30636">
    <property type="entry name" value="UPF0701 PROTEIN YICC"/>
    <property type="match status" value="1"/>
</dbReference>
<comment type="cofactor">
    <cofactor evidence="1">
        <name>a divalent metal cation</name>
        <dbReference type="ChEBI" id="CHEBI:60240"/>
    </cofactor>
</comment>
<feature type="domain" description="Endoribonuclease YicC-like C-terminal" evidence="7">
    <location>
        <begin position="174"/>
        <end position="297"/>
    </location>
</feature>
<evidence type="ECO:0000256" key="2">
    <source>
        <dbReference type="ARBA" id="ARBA00022722"/>
    </source>
</evidence>
<feature type="domain" description="Endoribonuclease YicC-like N-terminal" evidence="6">
    <location>
        <begin position="2"/>
        <end position="157"/>
    </location>
</feature>